<proteinExistence type="inferred from homology"/>
<dbReference type="GO" id="GO:0016020">
    <property type="term" value="C:membrane"/>
    <property type="evidence" value="ECO:0007669"/>
    <property type="project" value="TreeGrafter"/>
</dbReference>
<accession>K9UN56</accession>
<gene>
    <name evidence="3" type="ORF">Cha6605_5679</name>
</gene>
<dbReference type="eggNOG" id="COG4221">
    <property type="taxonomic scope" value="Bacteria"/>
</dbReference>
<dbReference type="STRING" id="1173020.Cha6605_5679"/>
<evidence type="ECO:0000313" key="4">
    <source>
        <dbReference type="Proteomes" id="UP000010366"/>
    </source>
</evidence>
<keyword evidence="4" id="KW-1185">Reference proteome</keyword>
<dbReference type="PROSITE" id="PS51318">
    <property type="entry name" value="TAT"/>
    <property type="match status" value="1"/>
</dbReference>
<dbReference type="InterPro" id="IPR002347">
    <property type="entry name" value="SDR_fam"/>
</dbReference>
<evidence type="ECO:0000256" key="1">
    <source>
        <dbReference type="ARBA" id="ARBA00006484"/>
    </source>
</evidence>
<dbReference type="OrthoDB" id="9775296at2"/>
<sequence length="143" mass="14855">MPFTRRHLLATGAAGLTAAVAIAPKSTAKPTPNSEVAIANTSSGNFAGKVVLITGATSGIGKATAEAFAKQGANVYFCGRRAALGAQVERDIRSTGGSATYQETDTVGEFKNRLPPVGSANEWAGDCETLEQVARFRYAIFSK</sequence>
<dbReference type="EMBL" id="CP003600">
    <property type="protein sequence ID" value="AFY96537.1"/>
    <property type="molecule type" value="Genomic_DNA"/>
</dbReference>
<evidence type="ECO:0000256" key="2">
    <source>
        <dbReference type="ARBA" id="ARBA00023002"/>
    </source>
</evidence>
<dbReference type="HOGENOM" id="CLU_1802642_0_0_3"/>
<dbReference type="SUPFAM" id="SSF51735">
    <property type="entry name" value="NAD(P)-binding Rossmann-fold domains"/>
    <property type="match status" value="1"/>
</dbReference>
<dbReference type="InterPro" id="IPR006311">
    <property type="entry name" value="TAT_signal"/>
</dbReference>
<dbReference type="AlphaFoldDB" id="K9UN56"/>
<evidence type="ECO:0000313" key="3">
    <source>
        <dbReference type="EMBL" id="AFY96537.1"/>
    </source>
</evidence>
<dbReference type="Pfam" id="PF00106">
    <property type="entry name" value="adh_short"/>
    <property type="match status" value="1"/>
</dbReference>
<name>K9UN56_CHAP6</name>
<dbReference type="RefSeq" id="WP_015162614.1">
    <property type="nucleotide sequence ID" value="NC_019697.1"/>
</dbReference>
<dbReference type="InterPro" id="IPR036291">
    <property type="entry name" value="NAD(P)-bd_dom_sf"/>
</dbReference>
<dbReference type="PANTHER" id="PTHR44196">
    <property type="entry name" value="DEHYDROGENASE/REDUCTASE SDR FAMILY MEMBER 7B"/>
    <property type="match status" value="1"/>
</dbReference>
<reference evidence="3 4" key="1">
    <citation type="submission" date="2012-05" db="EMBL/GenBank/DDBJ databases">
        <title>Finished chromosome of genome of Chamaesiphon sp. PCC 6605.</title>
        <authorList>
            <consortium name="US DOE Joint Genome Institute"/>
            <person name="Gugger M."/>
            <person name="Coursin T."/>
            <person name="Rippka R."/>
            <person name="Tandeau De Marsac N."/>
            <person name="Huntemann M."/>
            <person name="Wei C.-L."/>
            <person name="Han J."/>
            <person name="Detter J.C."/>
            <person name="Han C."/>
            <person name="Tapia R."/>
            <person name="Chen A."/>
            <person name="Kyrpides N."/>
            <person name="Mavromatis K."/>
            <person name="Markowitz V."/>
            <person name="Szeto E."/>
            <person name="Ivanova N."/>
            <person name="Pagani I."/>
            <person name="Pati A."/>
            <person name="Goodwin L."/>
            <person name="Nordberg H.P."/>
            <person name="Cantor M.N."/>
            <person name="Hua S.X."/>
            <person name="Woyke T."/>
            <person name="Kerfeld C.A."/>
        </authorList>
    </citation>
    <scope>NUCLEOTIDE SEQUENCE [LARGE SCALE GENOMIC DNA]</scope>
    <source>
        <strain evidence="4">ATCC 27169 / PCC 6605</strain>
    </source>
</reference>
<organism evidence="3 4">
    <name type="scientific">Chamaesiphon minutus (strain ATCC 27169 / PCC 6605)</name>
    <dbReference type="NCBI Taxonomy" id="1173020"/>
    <lineage>
        <taxon>Bacteria</taxon>
        <taxon>Bacillati</taxon>
        <taxon>Cyanobacteriota</taxon>
        <taxon>Cyanophyceae</taxon>
        <taxon>Gomontiellales</taxon>
        <taxon>Chamaesiphonaceae</taxon>
        <taxon>Chamaesiphon</taxon>
    </lineage>
</organism>
<comment type="similarity">
    <text evidence="1">Belongs to the short-chain dehydrogenases/reductases (SDR) family.</text>
</comment>
<protein>
    <submittedName>
        <fullName evidence="3">Short-chain alcohol dehydrogenase</fullName>
    </submittedName>
</protein>
<dbReference type="GO" id="GO:0016491">
    <property type="term" value="F:oxidoreductase activity"/>
    <property type="evidence" value="ECO:0007669"/>
    <property type="project" value="UniProtKB-KW"/>
</dbReference>
<dbReference type="KEGG" id="cmp:Cha6605_5679"/>
<dbReference type="PANTHER" id="PTHR44196:SF1">
    <property type="entry name" value="DEHYDROGENASE_REDUCTASE SDR FAMILY MEMBER 7B"/>
    <property type="match status" value="1"/>
</dbReference>
<dbReference type="Proteomes" id="UP000010366">
    <property type="component" value="Chromosome"/>
</dbReference>
<dbReference type="Gene3D" id="3.40.50.720">
    <property type="entry name" value="NAD(P)-binding Rossmann-like Domain"/>
    <property type="match status" value="1"/>
</dbReference>
<keyword evidence="2" id="KW-0560">Oxidoreductase</keyword>